<dbReference type="Proteomes" id="UP000501648">
    <property type="component" value="Chromosome"/>
</dbReference>
<dbReference type="GO" id="GO:0046685">
    <property type="term" value="P:response to arsenic-containing substance"/>
    <property type="evidence" value="ECO:0007669"/>
    <property type="project" value="UniProtKB-KW"/>
</dbReference>
<dbReference type="RefSeq" id="WP_017454483.1">
    <property type="nucleotide sequence ID" value="NZ_CP008956.1"/>
</dbReference>
<dbReference type="AlphaFoldDB" id="A0A6M3ZMI9"/>
<evidence type="ECO:0000256" key="5">
    <source>
        <dbReference type="ARBA" id="ARBA00039879"/>
    </source>
</evidence>
<dbReference type="Pfam" id="PF03960">
    <property type="entry name" value="ArsC"/>
    <property type="match status" value="1"/>
</dbReference>
<dbReference type="EC" id="1.20.4.1" evidence="4 7"/>
<evidence type="ECO:0000313" key="8">
    <source>
        <dbReference type="EMBL" id="QJP99169.1"/>
    </source>
</evidence>
<dbReference type="GO" id="GO:0008794">
    <property type="term" value="F:arsenate reductase (glutaredoxin) activity"/>
    <property type="evidence" value="ECO:0007669"/>
    <property type="project" value="UniProtKB-UniRule"/>
</dbReference>
<proteinExistence type="inferred from homology"/>
<evidence type="ECO:0000256" key="6">
    <source>
        <dbReference type="PROSITE-ProRule" id="PRU01282"/>
    </source>
</evidence>
<evidence type="ECO:0000256" key="4">
    <source>
        <dbReference type="ARBA" id="ARBA00038969"/>
    </source>
</evidence>
<name>A0A6M3ZMI9_9BURK</name>
<reference evidence="8 9" key="1">
    <citation type="journal article" date="2012" name="J. Bacteriol.">
        <title>Genome sequence of the pathogenic Herbaspirillum seropedicae strain Os34, isolated from rice roots.</title>
        <authorList>
            <person name="Ye W."/>
            <person name="Ye S."/>
            <person name="Liu J."/>
            <person name="Chang S."/>
            <person name="Chen M."/>
            <person name="Zhu B."/>
            <person name="Guo L."/>
            <person name="An Q."/>
        </authorList>
    </citation>
    <scope>NUCLEOTIDE SEQUENCE [LARGE SCALE GENOMIC DNA]</scope>
    <source>
        <strain evidence="8 9">Os34</strain>
    </source>
</reference>
<evidence type="ECO:0000313" key="9">
    <source>
        <dbReference type="Proteomes" id="UP000501648"/>
    </source>
</evidence>
<evidence type="ECO:0000256" key="2">
    <source>
        <dbReference type="ARBA" id="ARBA00022849"/>
    </source>
</evidence>
<dbReference type="SUPFAM" id="SSF52833">
    <property type="entry name" value="Thioredoxin-like"/>
    <property type="match status" value="1"/>
</dbReference>
<dbReference type="NCBIfam" id="TIGR00014">
    <property type="entry name" value="arsC"/>
    <property type="match status" value="1"/>
</dbReference>
<dbReference type="Gene3D" id="3.40.30.10">
    <property type="entry name" value="Glutaredoxin"/>
    <property type="match status" value="1"/>
</dbReference>
<dbReference type="InterPro" id="IPR006660">
    <property type="entry name" value="Arsenate_reductase-like"/>
</dbReference>
<sequence length="119" mass="12976">MSNSSITIYHNPKCGTSRNVLQGLRDGGVEPTIIEYLKNPPDRATLTGLIAAMGVPVREVVRSKEALYQELGLDDAAVSDEQLIDAMLAHPILINRPIVVTPKGTMLVRPSERLAEIFP</sequence>
<comment type="similarity">
    <text evidence="1 6 7">Belongs to the ArsC family.</text>
</comment>
<dbReference type="PROSITE" id="PS51353">
    <property type="entry name" value="ARSC"/>
    <property type="match status" value="1"/>
</dbReference>
<dbReference type="EMBL" id="CP008956">
    <property type="protein sequence ID" value="QJP99169.1"/>
    <property type="molecule type" value="Genomic_DNA"/>
</dbReference>
<dbReference type="InterPro" id="IPR006659">
    <property type="entry name" value="Arsenate_reductase"/>
</dbReference>
<evidence type="ECO:0000256" key="7">
    <source>
        <dbReference type="RuleBase" id="RU362029"/>
    </source>
</evidence>
<evidence type="ECO:0000256" key="1">
    <source>
        <dbReference type="ARBA" id="ARBA00007198"/>
    </source>
</evidence>
<evidence type="ECO:0000256" key="3">
    <source>
        <dbReference type="ARBA" id="ARBA00023002"/>
    </source>
</evidence>
<gene>
    <name evidence="8" type="primary">arsC</name>
    <name evidence="8" type="ORF">C798_02670</name>
</gene>
<organism evidence="8 9">
    <name type="scientific">Herbaspirillum rubrisubalbicans Os34</name>
    <dbReference type="NCBI Taxonomy" id="1235827"/>
    <lineage>
        <taxon>Bacteria</taxon>
        <taxon>Pseudomonadati</taxon>
        <taxon>Pseudomonadota</taxon>
        <taxon>Betaproteobacteria</taxon>
        <taxon>Burkholderiales</taxon>
        <taxon>Oxalobacteraceae</taxon>
        <taxon>Herbaspirillum</taxon>
    </lineage>
</organism>
<dbReference type="InterPro" id="IPR036249">
    <property type="entry name" value="Thioredoxin-like_sf"/>
</dbReference>
<dbReference type="PANTHER" id="PTHR30041">
    <property type="entry name" value="ARSENATE REDUCTASE"/>
    <property type="match status" value="1"/>
</dbReference>
<comment type="catalytic activity">
    <reaction evidence="7">
        <text>[glutaredoxin]-dithiol + arsenate + glutathione + H(+) = glutathionyl-S-S-[glutaredoxin] + arsenite + H2O</text>
        <dbReference type="Rhea" id="RHEA:22016"/>
        <dbReference type="Rhea" id="RHEA-COMP:10729"/>
        <dbReference type="Rhea" id="RHEA-COMP:17668"/>
        <dbReference type="ChEBI" id="CHEBI:15377"/>
        <dbReference type="ChEBI" id="CHEBI:15378"/>
        <dbReference type="ChEBI" id="CHEBI:29242"/>
        <dbReference type="ChEBI" id="CHEBI:29950"/>
        <dbReference type="ChEBI" id="CHEBI:48597"/>
        <dbReference type="ChEBI" id="CHEBI:57925"/>
        <dbReference type="ChEBI" id="CHEBI:146199"/>
        <dbReference type="EC" id="1.20.4.1"/>
    </reaction>
</comment>
<dbReference type="CDD" id="cd03034">
    <property type="entry name" value="ArsC_ArsC"/>
    <property type="match status" value="1"/>
</dbReference>
<keyword evidence="3 7" id="KW-0560">Oxidoreductase</keyword>
<protein>
    <recommendedName>
        <fullName evidence="5 7">Arsenate reductase</fullName>
        <ecNumber evidence="4 7">1.20.4.1</ecNumber>
    </recommendedName>
</protein>
<keyword evidence="2" id="KW-0059">Arsenical resistance</keyword>
<accession>A0A6M3ZMI9</accession>
<dbReference type="PANTHER" id="PTHR30041:SF5">
    <property type="entry name" value="ARSENATE REDUCTASE-RELATED"/>
    <property type="match status" value="1"/>
</dbReference>